<dbReference type="EMBL" id="NVBO01000190">
    <property type="protein sequence ID" value="PFR98741.1"/>
    <property type="molecule type" value="Genomic_DNA"/>
</dbReference>
<dbReference type="Proteomes" id="UP000226357">
    <property type="component" value="Unassembled WGS sequence"/>
</dbReference>
<sequence length="209" mass="24396">MGSRIMHLLIADGIAEKLSIQDRTSFLLGGVAPDAVYSKTEKEKSHFYAGTTKNYTRKIDYDTFLRKYGSFIDSPFILGYYTHLIADDNWLNGFFLPWLQNRIEHDKTILSLYHNDFKLLNAKLLHHYDKEQQFLSILNQNANIPKIEEVTEENVLTFKKFIFDDMLYPEQDLHADLHVFTFNQIVGYIETAIEKGSFFLKTTSELHIT</sequence>
<feature type="domain" description="Phospholipase C/D" evidence="1">
    <location>
        <begin position="6"/>
        <end position="87"/>
    </location>
</feature>
<reference evidence="2 3" key="1">
    <citation type="submission" date="2017-09" db="EMBL/GenBank/DDBJ databases">
        <title>Large-scale bioinformatics analysis of Bacillus genomes uncovers conserved roles of natural products in bacterial physiology.</title>
        <authorList>
            <consortium name="Agbiome Team Llc"/>
            <person name="Bleich R.M."/>
            <person name="Grubbs K.J."/>
            <person name="Santa Maria K.C."/>
            <person name="Allen S.E."/>
            <person name="Farag S."/>
            <person name="Shank E.A."/>
            <person name="Bowers A."/>
        </authorList>
    </citation>
    <scope>NUCLEOTIDE SEQUENCE [LARGE SCALE GENOMIC DNA]</scope>
    <source>
        <strain evidence="2 3">AFS067272</strain>
    </source>
</reference>
<evidence type="ECO:0000313" key="2">
    <source>
        <dbReference type="EMBL" id="PFR98741.1"/>
    </source>
</evidence>
<evidence type="ECO:0000313" key="3">
    <source>
        <dbReference type="Proteomes" id="UP000226357"/>
    </source>
</evidence>
<dbReference type="Pfam" id="PF00882">
    <property type="entry name" value="Zn_dep_PLPC"/>
    <property type="match status" value="1"/>
</dbReference>
<gene>
    <name evidence="2" type="ORF">COK38_18360</name>
</gene>
<dbReference type="AlphaFoldDB" id="A0AA44Q8C4"/>
<dbReference type="RefSeq" id="WP_000535611.1">
    <property type="nucleotide sequence ID" value="NZ_NUYJ01000058.1"/>
</dbReference>
<keyword evidence="2" id="KW-0378">Hydrolase</keyword>
<comment type="caution">
    <text evidence="2">The sequence shown here is derived from an EMBL/GenBank/DDBJ whole genome shotgun (WGS) entry which is preliminary data.</text>
</comment>
<accession>A0AA44Q8C4</accession>
<dbReference type="GO" id="GO:0016787">
    <property type="term" value="F:hydrolase activity"/>
    <property type="evidence" value="ECO:0007669"/>
    <property type="project" value="UniProtKB-KW"/>
</dbReference>
<proteinExistence type="predicted"/>
<organism evidence="2 3">
    <name type="scientific">Bacillus cereus</name>
    <dbReference type="NCBI Taxonomy" id="1396"/>
    <lineage>
        <taxon>Bacteria</taxon>
        <taxon>Bacillati</taxon>
        <taxon>Bacillota</taxon>
        <taxon>Bacilli</taxon>
        <taxon>Bacillales</taxon>
        <taxon>Bacillaceae</taxon>
        <taxon>Bacillus</taxon>
        <taxon>Bacillus cereus group</taxon>
    </lineage>
</organism>
<protein>
    <submittedName>
        <fullName evidence="2">Hydrolase</fullName>
    </submittedName>
</protein>
<dbReference type="InterPro" id="IPR029002">
    <property type="entry name" value="PLPC/GPLD1"/>
</dbReference>
<evidence type="ECO:0000259" key="1">
    <source>
        <dbReference type="Pfam" id="PF00882"/>
    </source>
</evidence>
<name>A0AA44Q8C4_BACCE</name>